<keyword evidence="1 2" id="KW-0812">Transmembrane</keyword>
<evidence type="ECO:0000313" key="2">
    <source>
        <dbReference type="EMBL" id="EWS73213.1"/>
    </source>
</evidence>
<dbReference type="PANTHER" id="PTHR31600:SF2">
    <property type="entry name" value="GAMETE ENRICHED GENE 10 PROTEIN-RELATED"/>
    <property type="match status" value="1"/>
</dbReference>
<protein>
    <submittedName>
        <fullName evidence="2">Transmembrane protein, putative</fullName>
    </submittedName>
</protein>
<feature type="transmembrane region" description="Helical" evidence="1">
    <location>
        <begin position="177"/>
        <end position="196"/>
    </location>
</feature>
<dbReference type="InterPro" id="IPR052994">
    <property type="entry name" value="Tiny_macrocysts_regulators"/>
</dbReference>
<proteinExistence type="predicted"/>
<dbReference type="Proteomes" id="UP000009168">
    <property type="component" value="Unassembled WGS sequence"/>
</dbReference>
<feature type="transmembrane region" description="Helical" evidence="1">
    <location>
        <begin position="202"/>
        <end position="223"/>
    </location>
</feature>
<feature type="transmembrane region" description="Helical" evidence="1">
    <location>
        <begin position="259"/>
        <end position="278"/>
    </location>
</feature>
<keyword evidence="1" id="KW-0472">Membrane</keyword>
<name>W7X9Z1_TETTS</name>
<feature type="transmembrane region" description="Helical" evidence="1">
    <location>
        <begin position="35"/>
        <end position="57"/>
    </location>
</feature>
<dbReference type="InParanoid" id="W7X9Z1"/>
<reference evidence="3" key="1">
    <citation type="journal article" date="2006" name="PLoS Biol.">
        <title>Macronuclear genome sequence of the ciliate Tetrahymena thermophila, a model eukaryote.</title>
        <authorList>
            <person name="Eisen J.A."/>
            <person name="Coyne R.S."/>
            <person name="Wu M."/>
            <person name="Wu D."/>
            <person name="Thiagarajan M."/>
            <person name="Wortman J.R."/>
            <person name="Badger J.H."/>
            <person name="Ren Q."/>
            <person name="Amedeo P."/>
            <person name="Jones K.M."/>
            <person name="Tallon L.J."/>
            <person name="Delcher A.L."/>
            <person name="Salzberg S.L."/>
            <person name="Silva J.C."/>
            <person name="Haas B.J."/>
            <person name="Majoros W.H."/>
            <person name="Farzad M."/>
            <person name="Carlton J.M."/>
            <person name="Smith R.K. Jr."/>
            <person name="Garg J."/>
            <person name="Pearlman R.E."/>
            <person name="Karrer K.M."/>
            <person name="Sun L."/>
            <person name="Manning G."/>
            <person name="Elde N.C."/>
            <person name="Turkewitz A.P."/>
            <person name="Asai D.J."/>
            <person name="Wilkes D.E."/>
            <person name="Wang Y."/>
            <person name="Cai H."/>
            <person name="Collins K."/>
            <person name="Stewart B.A."/>
            <person name="Lee S.R."/>
            <person name="Wilamowska K."/>
            <person name="Weinberg Z."/>
            <person name="Ruzzo W.L."/>
            <person name="Wloga D."/>
            <person name="Gaertig J."/>
            <person name="Frankel J."/>
            <person name="Tsao C.-C."/>
            <person name="Gorovsky M.A."/>
            <person name="Keeling P.J."/>
            <person name="Waller R.F."/>
            <person name="Patron N.J."/>
            <person name="Cherry J.M."/>
            <person name="Stover N.A."/>
            <person name="Krieger C.J."/>
            <person name="del Toro C."/>
            <person name="Ryder H.F."/>
            <person name="Williamson S.C."/>
            <person name="Barbeau R.A."/>
            <person name="Hamilton E.P."/>
            <person name="Orias E."/>
        </authorList>
    </citation>
    <scope>NUCLEOTIDE SEQUENCE [LARGE SCALE GENOMIC DNA]</scope>
    <source>
        <strain evidence="3">SB210</strain>
    </source>
</reference>
<gene>
    <name evidence="2" type="ORF">TTHERM_000956499</name>
</gene>
<evidence type="ECO:0000256" key="1">
    <source>
        <dbReference type="SAM" id="Phobius"/>
    </source>
</evidence>
<dbReference type="EMBL" id="GG662613">
    <property type="protein sequence ID" value="EWS73213.1"/>
    <property type="molecule type" value="Genomic_DNA"/>
</dbReference>
<dbReference type="RefSeq" id="XP_012654245.1">
    <property type="nucleotide sequence ID" value="XM_012798791.1"/>
</dbReference>
<feature type="transmembrane region" description="Helical" evidence="1">
    <location>
        <begin position="78"/>
        <end position="101"/>
    </location>
</feature>
<sequence length="475" mass="56040">MRNTSLTNDILYLMQRFLFVPFLMNNGYVSQYQDLFYFSSSFIIILIMSFASSSLLIEKNGSANQKLKSSHKIIFCALDFTVNTLTQVLYIPFFQLFASIFQCEKNSNYKYSSTFSQDTYFDVVTKDECFSVIKISSIIISIVCMAVLHLFCSYINQVYYDPRLDCTYKNSKLSGDYELSIQYFVTSFCIVASLLFEDRYQVIEITMSVVWWFYLLKLLLNNMLHNFNILQKIKLQQAFIIFLTTVIGVYNYFFPGSTVVAFFWIVGIIFFTIFNIYFEPVTNEICAANSFNHKYAQDALQQLRVLCYAIQKYDQYSIKVDGFLNRHRNDCIEPSCPSRCNSVRIKKISRMLVNQTTNEDLIMSISVIYTIFHSNIEKFAGSNKIRILYALFLFETIQNKDQSLIQLSFVSQNQPTLQEEFMSYRLRKIIVQQSNQNEYKSKLFFYQKGKDFNIQTYKQILRLIYYQFELETHQF</sequence>
<feature type="transmembrane region" description="Helical" evidence="1">
    <location>
        <begin position="235"/>
        <end position="253"/>
    </location>
</feature>
<feature type="transmembrane region" description="Helical" evidence="1">
    <location>
        <begin position="135"/>
        <end position="156"/>
    </location>
</feature>
<dbReference type="KEGG" id="tet:TTHERM_000956499"/>
<dbReference type="AlphaFoldDB" id="W7X9Z1"/>
<dbReference type="PANTHER" id="PTHR31600">
    <property type="entry name" value="TINY MACROCYSTS PROTEIN B-RELATED"/>
    <property type="match status" value="1"/>
</dbReference>
<organism evidence="2 3">
    <name type="scientific">Tetrahymena thermophila (strain SB210)</name>
    <dbReference type="NCBI Taxonomy" id="312017"/>
    <lineage>
        <taxon>Eukaryota</taxon>
        <taxon>Sar</taxon>
        <taxon>Alveolata</taxon>
        <taxon>Ciliophora</taxon>
        <taxon>Intramacronucleata</taxon>
        <taxon>Oligohymenophorea</taxon>
        <taxon>Hymenostomatida</taxon>
        <taxon>Tetrahymenina</taxon>
        <taxon>Tetrahymenidae</taxon>
        <taxon>Tetrahymena</taxon>
    </lineage>
</organism>
<accession>W7X9Z1</accession>
<evidence type="ECO:0000313" key="3">
    <source>
        <dbReference type="Proteomes" id="UP000009168"/>
    </source>
</evidence>
<dbReference type="GeneID" id="24441223"/>
<keyword evidence="3" id="KW-1185">Reference proteome</keyword>
<keyword evidence="1" id="KW-1133">Transmembrane helix</keyword>